<dbReference type="NCBIfam" id="TIGR04183">
    <property type="entry name" value="Por_Secre_tail"/>
    <property type="match status" value="1"/>
</dbReference>
<keyword evidence="1" id="KW-0732">Signal</keyword>
<feature type="chain" id="PRO_5042234951" evidence="1">
    <location>
        <begin position="21"/>
        <end position="350"/>
    </location>
</feature>
<keyword evidence="4" id="KW-1185">Reference proteome</keyword>
<evidence type="ECO:0000313" key="3">
    <source>
        <dbReference type="EMBL" id="MDF1612635.1"/>
    </source>
</evidence>
<evidence type="ECO:0000313" key="4">
    <source>
        <dbReference type="Proteomes" id="UP001221302"/>
    </source>
</evidence>
<name>A0AAE3P1Q5_9BACT</name>
<accession>A0AAE3P1Q5</accession>
<feature type="signal peptide" evidence="1">
    <location>
        <begin position="1"/>
        <end position="20"/>
    </location>
</feature>
<dbReference type="InterPro" id="IPR026444">
    <property type="entry name" value="Secre_tail"/>
</dbReference>
<reference evidence="3" key="1">
    <citation type="submission" date="2023-03" db="EMBL/GenBank/DDBJ databases">
        <title>Stygiobacter electus gen. nov., sp. nov., facultatively anaerobic thermotolerant bacterium of the class Ignavibacteria from a well of Yessentuki mineral water deposit.</title>
        <authorList>
            <person name="Podosokorskaya O.A."/>
            <person name="Elcheninov A.G."/>
            <person name="Petrova N.F."/>
            <person name="Zavarzina D.G."/>
            <person name="Kublanov I.V."/>
            <person name="Merkel A.Y."/>
        </authorList>
    </citation>
    <scope>NUCLEOTIDE SEQUENCE</scope>
    <source>
        <strain evidence="3">09-Me</strain>
    </source>
</reference>
<feature type="domain" description="Secretion system C-terminal sorting" evidence="2">
    <location>
        <begin position="272"/>
        <end position="347"/>
    </location>
</feature>
<dbReference type="Proteomes" id="UP001221302">
    <property type="component" value="Unassembled WGS sequence"/>
</dbReference>
<evidence type="ECO:0000259" key="2">
    <source>
        <dbReference type="Pfam" id="PF18962"/>
    </source>
</evidence>
<proteinExistence type="predicted"/>
<dbReference type="AlphaFoldDB" id="A0AAE3P1Q5"/>
<dbReference type="Gene3D" id="2.60.40.4070">
    <property type="match status" value="1"/>
</dbReference>
<protein>
    <submittedName>
        <fullName evidence="3">T9SS type A sorting domain-containing protein</fullName>
    </submittedName>
</protein>
<evidence type="ECO:0000256" key="1">
    <source>
        <dbReference type="SAM" id="SignalP"/>
    </source>
</evidence>
<sequence length="350" mass="38370">MKKVLLVLLSMFLFSQLTKAQAVFSESFDYTATASDSLKAHNWKLSGSNNSNPIMVVSPGLSLSGYTSKGNATQLKESGQDVYQQFTTITSGSVYLSFLINVTSTSSIGDYFITLSPSTSQTNYTLRIHLKTSGNGFVIGLSKSNELSGGYIYGKTVLNYNTTYLVVGKHTLVAGDKNDEEKIFVFSGNIPSSEPANAEIGPYVETTKNDPVDISMVTLRQGGSFSSGVLTNPGPTLFLDEIRVATNWKDLLTPTSVEKNELPTQFELSQNFPNPFNPETKISYTIPKESNVSLKVYDVLGNEVATLVNEVKQAGVYNVTFNAKNLTSGLYIYKLQTENYIQTKKMMLIK</sequence>
<dbReference type="RefSeq" id="WP_321536406.1">
    <property type="nucleotide sequence ID" value="NZ_JARGDL010000016.1"/>
</dbReference>
<comment type="caution">
    <text evidence="3">The sequence shown here is derived from an EMBL/GenBank/DDBJ whole genome shotgun (WGS) entry which is preliminary data.</text>
</comment>
<dbReference type="EMBL" id="JARGDL010000016">
    <property type="protein sequence ID" value="MDF1612635.1"/>
    <property type="molecule type" value="Genomic_DNA"/>
</dbReference>
<organism evidence="3 4">
    <name type="scientific">Stygiobacter electus</name>
    <dbReference type="NCBI Taxonomy" id="3032292"/>
    <lineage>
        <taxon>Bacteria</taxon>
        <taxon>Pseudomonadati</taxon>
        <taxon>Ignavibacteriota</taxon>
        <taxon>Ignavibacteria</taxon>
        <taxon>Ignavibacteriales</taxon>
        <taxon>Melioribacteraceae</taxon>
        <taxon>Stygiobacter</taxon>
    </lineage>
</organism>
<dbReference type="Pfam" id="PF18962">
    <property type="entry name" value="Por_Secre_tail"/>
    <property type="match status" value="1"/>
</dbReference>
<gene>
    <name evidence="3" type="ORF">P0M35_10775</name>
</gene>